<proteinExistence type="predicted"/>
<evidence type="ECO:0000313" key="1">
    <source>
        <dbReference type="EMBL" id="SDL02729.1"/>
    </source>
</evidence>
<reference evidence="1 2" key="1">
    <citation type="submission" date="2016-10" db="EMBL/GenBank/DDBJ databases">
        <authorList>
            <person name="de Groot N.N."/>
        </authorList>
    </citation>
    <scope>NUCLEOTIDE SEQUENCE [LARGE SCALE GENOMIC DNA]</scope>
    <source>
        <strain evidence="1 2">CGMCC 4.5727</strain>
    </source>
</reference>
<dbReference type="EMBL" id="FNFF01000016">
    <property type="protein sequence ID" value="SDL02729.1"/>
    <property type="molecule type" value="Genomic_DNA"/>
</dbReference>
<keyword evidence="2" id="KW-1185">Reference proteome</keyword>
<dbReference type="Proteomes" id="UP000199155">
    <property type="component" value="Unassembled WGS sequence"/>
</dbReference>
<dbReference type="AlphaFoldDB" id="A0A1G9GPX0"/>
<sequence>MPTTLRRKWWILGMLGAVTCVLAAGALVWQANDQQRQQAQNRSELKRACAGLLPERDLRQYLPDDSAGTLEEYGTMLDPGQESRALLDCTLSWGGGRWGPDAAVTIRAEALVAGQGDAKPGNSEKDPGDATPYVPQVDDFEIPLPLGAHGSTVAGERLEGSEVTASLKVECPNGLKGRTLPSRDLQVSVTLPAQAESEYDVPHADRLRTARTAVRVANWVTEKQNCGTGSITTKSAPAPRTSYEPSTLCAWLDPETLRFEEGDSTDTDGRPTSEYGWEWTSDSGFDERRGLCRGQMVGYSTGYEGAPIVDAIVQSWAGSYADGAYERFAETGHVPGARQRSPTRPDGSVTVAKEGTTLSLWARSRCDTGRSYHRITLTAEFPAVGDETKHVMSRSDRTEFSQHARATLDRYLADDKAWPKRSGCGDTKILGEVEEWVR</sequence>
<gene>
    <name evidence="1" type="ORF">SAMN05421806_116137</name>
</gene>
<accession>A0A1G9GPX0</accession>
<evidence type="ECO:0000313" key="2">
    <source>
        <dbReference type="Proteomes" id="UP000199155"/>
    </source>
</evidence>
<protein>
    <submittedName>
        <fullName evidence="1">Uncharacterized protein</fullName>
    </submittedName>
</protein>
<dbReference type="STRING" id="417292.SAMN05421806_116137"/>
<organism evidence="1 2">
    <name type="scientific">Streptomyces indicus</name>
    <dbReference type="NCBI Taxonomy" id="417292"/>
    <lineage>
        <taxon>Bacteria</taxon>
        <taxon>Bacillati</taxon>
        <taxon>Actinomycetota</taxon>
        <taxon>Actinomycetes</taxon>
        <taxon>Kitasatosporales</taxon>
        <taxon>Streptomycetaceae</taxon>
        <taxon>Streptomyces</taxon>
    </lineage>
</organism>
<name>A0A1G9GPX0_9ACTN</name>